<dbReference type="Proteomes" id="UP001157418">
    <property type="component" value="Unassembled WGS sequence"/>
</dbReference>
<sequence>MNISLSRIHTQSSDVLGGSTCEDKTPILVVIPGLTSDSSAALFQYHVFNSDKSIFYSEVIHNVIGWDVVVCNHREVGGISVTSDCFYNAGWTKDTRDVINDLHREYPNAPLFVVGTSIGANILVNMFL</sequence>
<evidence type="ECO:0000313" key="2">
    <source>
        <dbReference type="EMBL" id="CAH1453896.1"/>
    </source>
</evidence>
<accession>A0AAU9PU30</accession>
<evidence type="ECO:0008006" key="4">
    <source>
        <dbReference type="Google" id="ProtNLM"/>
    </source>
</evidence>
<gene>
    <name evidence="2" type="ORF">LVIROSA_LOCUS39105</name>
</gene>
<dbReference type="SUPFAM" id="SSF53474">
    <property type="entry name" value="alpha/beta-Hydrolases"/>
    <property type="match status" value="1"/>
</dbReference>
<comment type="caution">
    <text evidence="2">The sequence shown here is derived from an EMBL/GenBank/DDBJ whole genome shotgun (WGS) entry which is preliminary data.</text>
</comment>
<comment type="similarity">
    <text evidence="1">Belongs to the AB hydrolase superfamily. AB hydrolase 4 family.</text>
</comment>
<dbReference type="PANTHER" id="PTHR10794">
    <property type="entry name" value="ABHYDROLASE DOMAIN-CONTAINING PROTEIN"/>
    <property type="match status" value="1"/>
</dbReference>
<evidence type="ECO:0000313" key="3">
    <source>
        <dbReference type="Proteomes" id="UP001157418"/>
    </source>
</evidence>
<dbReference type="GO" id="GO:0034338">
    <property type="term" value="F:short-chain carboxylesterase activity"/>
    <property type="evidence" value="ECO:0007669"/>
    <property type="project" value="TreeGrafter"/>
</dbReference>
<evidence type="ECO:0000256" key="1">
    <source>
        <dbReference type="ARBA" id="ARBA00010884"/>
    </source>
</evidence>
<dbReference type="AlphaFoldDB" id="A0AAU9PU30"/>
<protein>
    <recommendedName>
        <fullName evidence="4">Serine aminopeptidase S33 domain-containing protein</fullName>
    </recommendedName>
</protein>
<dbReference type="GO" id="GO:0047372">
    <property type="term" value="F:monoacylglycerol lipase activity"/>
    <property type="evidence" value="ECO:0007669"/>
    <property type="project" value="TreeGrafter"/>
</dbReference>
<dbReference type="InterPro" id="IPR050960">
    <property type="entry name" value="AB_hydrolase_4_sf"/>
</dbReference>
<organism evidence="2 3">
    <name type="scientific">Lactuca virosa</name>
    <dbReference type="NCBI Taxonomy" id="75947"/>
    <lineage>
        <taxon>Eukaryota</taxon>
        <taxon>Viridiplantae</taxon>
        <taxon>Streptophyta</taxon>
        <taxon>Embryophyta</taxon>
        <taxon>Tracheophyta</taxon>
        <taxon>Spermatophyta</taxon>
        <taxon>Magnoliopsida</taxon>
        <taxon>eudicotyledons</taxon>
        <taxon>Gunneridae</taxon>
        <taxon>Pentapetalae</taxon>
        <taxon>asterids</taxon>
        <taxon>campanulids</taxon>
        <taxon>Asterales</taxon>
        <taxon>Asteraceae</taxon>
        <taxon>Cichorioideae</taxon>
        <taxon>Cichorieae</taxon>
        <taxon>Lactucinae</taxon>
        <taxon>Lactuca</taxon>
    </lineage>
</organism>
<dbReference type="PANTHER" id="PTHR10794:SF63">
    <property type="entry name" value="ALPHA_BETA HYDROLASE 1, ISOFORM A"/>
    <property type="match status" value="1"/>
</dbReference>
<dbReference type="EMBL" id="CAKMRJ010005745">
    <property type="protein sequence ID" value="CAH1453896.1"/>
    <property type="molecule type" value="Genomic_DNA"/>
</dbReference>
<keyword evidence="3" id="KW-1185">Reference proteome</keyword>
<dbReference type="InterPro" id="IPR029058">
    <property type="entry name" value="AB_hydrolase_fold"/>
</dbReference>
<dbReference type="Gene3D" id="3.40.50.1820">
    <property type="entry name" value="alpha/beta hydrolase"/>
    <property type="match status" value="1"/>
</dbReference>
<reference evidence="2 3" key="1">
    <citation type="submission" date="2022-01" db="EMBL/GenBank/DDBJ databases">
        <authorList>
            <person name="Xiong W."/>
            <person name="Schranz E."/>
        </authorList>
    </citation>
    <scope>NUCLEOTIDE SEQUENCE [LARGE SCALE GENOMIC DNA]</scope>
</reference>
<name>A0AAU9PU30_9ASTR</name>
<proteinExistence type="inferred from homology"/>